<evidence type="ECO:0000313" key="1">
    <source>
        <dbReference type="EMBL" id="KAJ8665673.1"/>
    </source>
</evidence>
<accession>A0ACC2N4L8</accession>
<gene>
    <name evidence="1" type="ORF">QAD02_007335</name>
</gene>
<sequence>MIDSDEELIPILNQRAGFPEHTELVLYEEIKPNMVERIENLAEPLEKVLEELMDGDIIVFQKEEAIGEVWDLPTCRDYFRTDGDHPLVDFPLLIFSALTKSPLSPNPSTDPPNQSI</sequence>
<organism evidence="1 2">
    <name type="scientific">Eretmocerus hayati</name>
    <dbReference type="NCBI Taxonomy" id="131215"/>
    <lineage>
        <taxon>Eukaryota</taxon>
        <taxon>Metazoa</taxon>
        <taxon>Ecdysozoa</taxon>
        <taxon>Arthropoda</taxon>
        <taxon>Hexapoda</taxon>
        <taxon>Insecta</taxon>
        <taxon>Pterygota</taxon>
        <taxon>Neoptera</taxon>
        <taxon>Endopterygota</taxon>
        <taxon>Hymenoptera</taxon>
        <taxon>Apocrita</taxon>
        <taxon>Proctotrupomorpha</taxon>
        <taxon>Chalcidoidea</taxon>
        <taxon>Aphelinidae</taxon>
        <taxon>Aphelininae</taxon>
        <taxon>Eretmocerus</taxon>
    </lineage>
</organism>
<proteinExistence type="predicted"/>
<dbReference type="EMBL" id="CM056744">
    <property type="protein sequence ID" value="KAJ8665673.1"/>
    <property type="molecule type" value="Genomic_DNA"/>
</dbReference>
<comment type="caution">
    <text evidence="1">The sequence shown here is derived from an EMBL/GenBank/DDBJ whole genome shotgun (WGS) entry which is preliminary data.</text>
</comment>
<name>A0ACC2N4L8_9HYME</name>
<protein>
    <submittedName>
        <fullName evidence="1">Uncharacterized protein</fullName>
    </submittedName>
</protein>
<evidence type="ECO:0000313" key="2">
    <source>
        <dbReference type="Proteomes" id="UP001239111"/>
    </source>
</evidence>
<dbReference type="Proteomes" id="UP001239111">
    <property type="component" value="Chromosome 4"/>
</dbReference>
<keyword evidence="2" id="KW-1185">Reference proteome</keyword>
<reference evidence="1" key="1">
    <citation type="submission" date="2023-04" db="EMBL/GenBank/DDBJ databases">
        <title>A chromosome-level genome assembly of the parasitoid wasp Eretmocerus hayati.</title>
        <authorList>
            <person name="Zhong Y."/>
            <person name="Liu S."/>
            <person name="Liu Y."/>
        </authorList>
    </citation>
    <scope>NUCLEOTIDE SEQUENCE</scope>
    <source>
        <strain evidence="1">ZJU_SS_LIU_2023</strain>
    </source>
</reference>